<protein>
    <submittedName>
        <fullName evidence="2">Uncharacterized protein</fullName>
    </submittedName>
</protein>
<organism evidence="2">
    <name type="scientific">Lepeophtheirus salmonis</name>
    <name type="common">Salmon louse</name>
    <name type="synonym">Caligus salmonis</name>
    <dbReference type="NCBI Taxonomy" id="72036"/>
    <lineage>
        <taxon>Eukaryota</taxon>
        <taxon>Metazoa</taxon>
        <taxon>Ecdysozoa</taxon>
        <taxon>Arthropoda</taxon>
        <taxon>Crustacea</taxon>
        <taxon>Multicrustacea</taxon>
        <taxon>Hexanauplia</taxon>
        <taxon>Copepoda</taxon>
        <taxon>Siphonostomatoida</taxon>
        <taxon>Caligidae</taxon>
        <taxon>Lepeophtheirus</taxon>
    </lineage>
</organism>
<feature type="compositionally biased region" description="Basic and acidic residues" evidence="1">
    <location>
        <begin position="1"/>
        <end position="11"/>
    </location>
</feature>
<dbReference type="EMBL" id="HACA01032628">
    <property type="protein sequence ID" value="CDW49989.1"/>
    <property type="molecule type" value="Transcribed_RNA"/>
</dbReference>
<feature type="compositionally biased region" description="Polar residues" evidence="1">
    <location>
        <begin position="12"/>
        <end position="22"/>
    </location>
</feature>
<dbReference type="AlphaFoldDB" id="A0A0K2VHT5"/>
<evidence type="ECO:0000313" key="2">
    <source>
        <dbReference type="EMBL" id="CDW49989.1"/>
    </source>
</evidence>
<feature type="region of interest" description="Disordered" evidence="1">
    <location>
        <begin position="1"/>
        <end position="22"/>
    </location>
</feature>
<reference evidence="2" key="1">
    <citation type="submission" date="2014-05" db="EMBL/GenBank/DDBJ databases">
        <authorList>
            <person name="Chronopoulou M."/>
        </authorList>
    </citation>
    <scope>NUCLEOTIDE SEQUENCE</scope>
    <source>
        <tissue evidence="2">Whole organism</tissue>
    </source>
</reference>
<name>A0A0K2VHT5_LEPSM</name>
<evidence type="ECO:0000256" key="1">
    <source>
        <dbReference type="SAM" id="MobiDB-lite"/>
    </source>
</evidence>
<proteinExistence type="predicted"/>
<sequence>MTTSPHRREDGSSTGKSWSTTCLPQGRELKIDLFARQ</sequence>
<accession>A0A0K2VHT5</accession>